<protein>
    <submittedName>
        <fullName evidence="2">OmpA family</fullName>
    </submittedName>
</protein>
<evidence type="ECO:0000313" key="2">
    <source>
        <dbReference type="EMBL" id="SUE34579.1"/>
    </source>
</evidence>
<dbReference type="EMBL" id="UGVL01000001">
    <property type="protein sequence ID" value="SUE34579.1"/>
    <property type="molecule type" value="Genomic_DNA"/>
</dbReference>
<evidence type="ECO:0000313" key="3">
    <source>
        <dbReference type="Proteomes" id="UP000255233"/>
    </source>
</evidence>
<dbReference type="InterPro" id="IPR036737">
    <property type="entry name" value="OmpA-like_sf"/>
</dbReference>
<evidence type="ECO:0000259" key="1">
    <source>
        <dbReference type="Pfam" id="PF00691"/>
    </source>
</evidence>
<sequence>MPLGRSLGANVSVFPSSFFELGTSRLTDASQLVNLDELVRVAKKYDLYVKVTSAADSTTGTTNIKNALSVLQADYIASELNKRGLPTDRIIKNSKGGISDYVPTETNRYTKVELFFRN</sequence>
<dbReference type="Pfam" id="PF00691">
    <property type="entry name" value="OmpA"/>
    <property type="match status" value="1"/>
</dbReference>
<dbReference type="SUPFAM" id="SSF103088">
    <property type="entry name" value="OmpA-like"/>
    <property type="match status" value="1"/>
</dbReference>
<dbReference type="Proteomes" id="UP000255233">
    <property type="component" value="Unassembled WGS sequence"/>
</dbReference>
<dbReference type="AlphaFoldDB" id="A0A379MUZ1"/>
<dbReference type="STRING" id="880526.GCA_000427365_02009"/>
<reference evidence="2 3" key="1">
    <citation type="submission" date="2018-06" db="EMBL/GenBank/DDBJ databases">
        <authorList>
            <consortium name="Pathogen Informatics"/>
            <person name="Doyle S."/>
        </authorList>
    </citation>
    <scope>NUCLEOTIDE SEQUENCE [LARGE SCALE GENOMIC DNA]</scope>
    <source>
        <strain evidence="2 3">NCTC11190</strain>
    </source>
</reference>
<dbReference type="Gene3D" id="3.30.1330.60">
    <property type="entry name" value="OmpA-like domain"/>
    <property type="match status" value="1"/>
</dbReference>
<proteinExistence type="predicted"/>
<keyword evidence="3" id="KW-1185">Reference proteome</keyword>
<organism evidence="2 3">
    <name type="scientific">Rikenella microfusus</name>
    <dbReference type="NCBI Taxonomy" id="28139"/>
    <lineage>
        <taxon>Bacteria</taxon>
        <taxon>Pseudomonadati</taxon>
        <taxon>Bacteroidota</taxon>
        <taxon>Bacteroidia</taxon>
        <taxon>Bacteroidales</taxon>
        <taxon>Rikenellaceae</taxon>
        <taxon>Rikenella</taxon>
    </lineage>
</organism>
<name>A0A379MUZ1_9BACT</name>
<accession>A0A379MUZ1</accession>
<feature type="domain" description="OmpA-like" evidence="1">
    <location>
        <begin position="18"/>
        <end position="100"/>
    </location>
</feature>
<dbReference type="InterPro" id="IPR006665">
    <property type="entry name" value="OmpA-like"/>
</dbReference>
<gene>
    <name evidence="2" type="ORF">NCTC11190_01811</name>
</gene>